<comment type="similarity">
    <text evidence="1">Belongs to the protease inhibitor I39 (alpha-2-macroglobulin) family. Bacterial alpha-2-macroglobulin subfamily.</text>
</comment>
<evidence type="ECO:0000259" key="4">
    <source>
        <dbReference type="SMART" id="SM01359"/>
    </source>
</evidence>
<feature type="domain" description="Alpha-2-macroglobulin" evidence="5">
    <location>
        <begin position="963"/>
        <end position="1052"/>
    </location>
</feature>
<dbReference type="Pfam" id="PF07678">
    <property type="entry name" value="TED_complement"/>
    <property type="match status" value="1"/>
</dbReference>
<dbReference type="Gene3D" id="2.60.40.1930">
    <property type="match status" value="1"/>
</dbReference>
<dbReference type="EMBL" id="BMKF01000001">
    <property type="protein sequence ID" value="GGB64212.1"/>
    <property type="molecule type" value="Genomic_DNA"/>
</dbReference>
<dbReference type="InterPro" id="IPR026284">
    <property type="entry name" value="A2MG_proteobact"/>
</dbReference>
<dbReference type="InterPro" id="IPR051802">
    <property type="entry name" value="YfhM-like"/>
</dbReference>
<dbReference type="Pfam" id="PF01835">
    <property type="entry name" value="MG2"/>
    <property type="match status" value="1"/>
</dbReference>
<dbReference type="Pfam" id="PF07703">
    <property type="entry name" value="A2M_BRD"/>
    <property type="match status" value="1"/>
</dbReference>
<sequence>MIGRTFKARGIILAGLMSALTACGGGDKPPQTVPEETGGQVVERSRAAQVAAERRERERQRLAAAEENKFTYFRYAPDTSGNTPRACLVFSAPLDPDVDYSTFITMRPGVRPAYNIEGRELCLEGLDFARSYTATILEGLPSDDGRAIAREEEVTISFEDRPPYVGFKGSGVILPRDNADGLAIETVNVDKVDVTVYRVNDRALAFKRIGQGEEAPQGRYSYLYGEEDPRDVSSEVWTGSMEIDNVTNAPVTTVFPLPDVIGTLQPGSYFVELNDARELNSNDGPPASARRWIMLTNLALTAYQGENGLDVTLRSLQDGEVLPNTRVQLIAYNNEVLGETQTGEDGRVRFGAPLLAGVGNSAPRMVMAFGAKGDLAVLDLTRAPIDLSEQNTGGRQTPGPVDGYIYSERGIYRPGETVHLTAMMRDRAADAISDRSGNLIVYRPNGLEADRYRFAGGDAGAIQWDFDLAGSASRGMWRVVLEVDGAGEAGSYRFAVEDFVPQRIAVELETDDGTVLKSGETKEILVDSRFLYGAPGAGLTVQAQARIEPDPAPFAAFKDFSFGRHDAYFREEIIELDDQTTDGAGKAVVRLSPGQRGADADRPLRLNTTVSVLEPGGRAVTESVRLPYRPNALYVGVKSDFDGRAKQGEENRFELAAINADGEAVDTRLNWKVIEIDYHYDWYREDGRWRWRRSRTVRTVNEGVVDTGGTTQAIAVNGLDWGQHELIVTADGSEAETSTSFYVGWGGYVSDDGVEAPDRVQVIVEDQKVVAGRPAAITVVPPYAGEAQIVVATDEIIHVETRDVSPGGTQFTLPVTEAWGEGAYVLVNVYTPRDPVVQSKPRRAVGVGYVPLDMDSRTFEVEIDAPDLVRPRREQTIDVNVTGGPREHVYLTLAAVDEGILRLTKFKDPDPVAYYFGKKSLGVEIYDDYGRLLDPNMGLPAEVRTGGDQLGGEGLTVVPTKTVALFSGLVDVGRNGKARVTFDVPEFNGELRLMAVAWSETGLGAASQPMTVRDPAPADLILPRFLAPGDEALATVSIDNIELESGTFTASLDASNPVSVPASQVSRTIPKGQRIDEGLKLTADAPGIARLRLNVGGPANYSVSRNYMIQARSPYLPATEISTALMEPGDAWSIPDDILVDYVPGTAEVTVTFASLPLDANALYASLARYPYGCTEQTVSRAMPLLYSEQLVALGADEGSREPARAQVQEAVSRVLNRQSSDGSFGLWSEGDGHASPWLGAYTADFLYRASEAGYEVPQASLDRAYTSLRSIAQGDAWRVYGYDTDVWESRWHDDTEAKLMRRSAPYALYVLAKAGKADVSRLRYLHDREIDKMESPLARAQLAAALSYMGDRSRAYSAFTKAEEALGYENDGDYYQTPLRDLTGALALAAETGFTEHVTRLTERLGNDAPDPSELTTQEKAFALLAVNALTGEGEDIRIQVEGLGRGNNNDRRYILTEDQAQGDVTFTLAGNSAPMFRTVMVRGAPASAPPAVSSKVKVQKAIRSLTGKVVDLADIRQGDQLVVSVVITPEQNRTNPMILADLLPAGFEIETVLKPADGDRDGGTDGAFAWLGTIDQPDTAEARDDRFVAAIDVRDRPVRLAYVVRAVTPGSFAIPGVNVEDMYRPDVFARSAPGRITIETPSAATGGQR</sequence>
<dbReference type="InterPro" id="IPR041246">
    <property type="entry name" value="Bact_MG10"/>
</dbReference>
<organism evidence="6 7">
    <name type="scientific">Henriciella pelagia</name>
    <dbReference type="NCBI Taxonomy" id="1977912"/>
    <lineage>
        <taxon>Bacteria</taxon>
        <taxon>Pseudomonadati</taxon>
        <taxon>Pseudomonadota</taxon>
        <taxon>Alphaproteobacteria</taxon>
        <taxon>Hyphomonadales</taxon>
        <taxon>Hyphomonadaceae</taxon>
        <taxon>Henriciella</taxon>
    </lineage>
</organism>
<dbReference type="Pfam" id="PF17962">
    <property type="entry name" value="bMG6"/>
    <property type="match status" value="1"/>
</dbReference>
<dbReference type="SMART" id="SM01419">
    <property type="entry name" value="Thiol-ester_cl"/>
    <property type="match status" value="1"/>
</dbReference>
<dbReference type="InterPro" id="IPR008930">
    <property type="entry name" value="Terpenoid_cyclase/PrenylTrfase"/>
</dbReference>
<comment type="caution">
    <text evidence="6">The sequence shown here is derived from an EMBL/GenBank/DDBJ whole genome shotgun (WGS) entry which is preliminary data.</text>
</comment>
<dbReference type="RefSeq" id="WP_084391474.1">
    <property type="nucleotide sequence ID" value="NZ_BMKF01000001.1"/>
</dbReference>
<protein>
    <submittedName>
        <fullName evidence="6">Alpha-2-macroglobulin</fullName>
    </submittedName>
</protein>
<evidence type="ECO:0000259" key="5">
    <source>
        <dbReference type="SMART" id="SM01360"/>
    </source>
</evidence>
<dbReference type="SUPFAM" id="SSF48239">
    <property type="entry name" value="Terpenoid cyclases/Protein prenyltransferases"/>
    <property type="match status" value="1"/>
</dbReference>
<dbReference type="Pfam" id="PF17973">
    <property type="entry name" value="bMG10"/>
    <property type="match status" value="1"/>
</dbReference>
<dbReference type="PANTHER" id="PTHR40094">
    <property type="entry name" value="ALPHA-2-MACROGLOBULIN HOMOLOG"/>
    <property type="match status" value="1"/>
</dbReference>
<dbReference type="InterPro" id="IPR001599">
    <property type="entry name" value="Macroglobln_a2"/>
</dbReference>
<reference evidence="7" key="1">
    <citation type="journal article" date="2019" name="Int. J. Syst. Evol. Microbiol.">
        <title>The Global Catalogue of Microorganisms (GCM) 10K type strain sequencing project: providing services to taxonomists for standard genome sequencing and annotation.</title>
        <authorList>
            <consortium name="The Broad Institute Genomics Platform"/>
            <consortium name="The Broad Institute Genome Sequencing Center for Infectious Disease"/>
            <person name="Wu L."/>
            <person name="Ma J."/>
        </authorList>
    </citation>
    <scope>NUCLEOTIDE SEQUENCE [LARGE SCALE GENOMIC DNA]</scope>
    <source>
        <strain evidence="7">CGMCC 1.15928</strain>
    </source>
</reference>
<gene>
    <name evidence="6" type="ORF">GCM10011503_11240</name>
</gene>
<evidence type="ECO:0000313" key="6">
    <source>
        <dbReference type="EMBL" id="GGB64212.1"/>
    </source>
</evidence>
<dbReference type="InterPro" id="IPR049120">
    <property type="entry name" value="A2M_bMG2"/>
</dbReference>
<dbReference type="PANTHER" id="PTHR40094:SF1">
    <property type="entry name" value="UBIQUITIN DOMAIN-CONTAINING PROTEIN"/>
    <property type="match status" value="1"/>
</dbReference>
<dbReference type="InterPro" id="IPR011625">
    <property type="entry name" value="A2M_N_BRD"/>
</dbReference>
<feature type="domain" description="Alpha-2-macroglobulin bait region" evidence="4">
    <location>
        <begin position="760"/>
        <end position="903"/>
    </location>
</feature>
<dbReference type="SMART" id="SM01360">
    <property type="entry name" value="A2M"/>
    <property type="match status" value="1"/>
</dbReference>
<dbReference type="InterPro" id="IPR021868">
    <property type="entry name" value="Alpha_2_Macroglob_MG3"/>
</dbReference>
<dbReference type="SMART" id="SM01359">
    <property type="entry name" value="A2M_N_2"/>
    <property type="match status" value="1"/>
</dbReference>
<dbReference type="Proteomes" id="UP000628854">
    <property type="component" value="Unassembled WGS sequence"/>
</dbReference>
<evidence type="ECO:0000313" key="7">
    <source>
        <dbReference type="Proteomes" id="UP000628854"/>
    </source>
</evidence>
<dbReference type="InterPro" id="IPR011626">
    <property type="entry name" value="Alpha-macroglobulin_TED"/>
</dbReference>
<evidence type="ECO:0000256" key="3">
    <source>
        <dbReference type="SAM" id="MobiDB-lite"/>
    </source>
</evidence>
<evidence type="ECO:0000256" key="2">
    <source>
        <dbReference type="ARBA" id="ARBA00022729"/>
    </source>
</evidence>
<dbReference type="Pfam" id="PF11974">
    <property type="entry name" value="bMG3"/>
    <property type="match status" value="1"/>
</dbReference>
<dbReference type="InterPro" id="IPR047565">
    <property type="entry name" value="Alpha-macroglob_thiol-ester_cl"/>
</dbReference>
<dbReference type="InterPro" id="IPR041462">
    <property type="entry name" value="Bact_A2M_MG6"/>
</dbReference>
<name>A0ABQ1JE90_9PROT</name>
<proteinExistence type="inferred from homology"/>
<dbReference type="PROSITE" id="PS51257">
    <property type="entry name" value="PROKAR_LIPOPROTEIN"/>
    <property type="match status" value="1"/>
</dbReference>
<evidence type="ECO:0000256" key="1">
    <source>
        <dbReference type="ARBA" id="ARBA00010556"/>
    </source>
</evidence>
<accession>A0ABQ1JE90</accession>
<keyword evidence="2" id="KW-0732">Signal</keyword>
<feature type="region of interest" description="Disordered" evidence="3">
    <location>
        <begin position="25"/>
        <end position="46"/>
    </location>
</feature>
<dbReference type="PIRSF" id="PIRSF038980">
    <property type="entry name" value="A2M_bac"/>
    <property type="match status" value="1"/>
</dbReference>
<keyword evidence="7" id="KW-1185">Reference proteome</keyword>
<dbReference type="InterPro" id="IPR002890">
    <property type="entry name" value="MG2"/>
</dbReference>
<dbReference type="Gene3D" id="1.50.10.20">
    <property type="match status" value="1"/>
</dbReference>
<dbReference type="CDD" id="cd02891">
    <property type="entry name" value="A2M_like"/>
    <property type="match status" value="1"/>
</dbReference>
<dbReference type="Pfam" id="PF17972">
    <property type="entry name" value="bMG5"/>
    <property type="match status" value="1"/>
</dbReference>
<dbReference type="Pfam" id="PF00207">
    <property type="entry name" value="A2M"/>
    <property type="match status" value="1"/>
</dbReference>
<dbReference type="Pfam" id="PF21142">
    <property type="entry name" value="A2M_bMG2"/>
    <property type="match status" value="1"/>
</dbReference>
<dbReference type="InterPro" id="IPR041203">
    <property type="entry name" value="Bact_A2M_MG5"/>
</dbReference>